<proteinExistence type="predicted"/>
<dbReference type="Proteomes" id="UP000385207">
    <property type="component" value="Unassembled WGS sequence"/>
</dbReference>
<protein>
    <recommendedName>
        <fullName evidence="4">Addiction module antidote protein, HigA family</fullName>
    </recommendedName>
</protein>
<dbReference type="PANTHER" id="PTHR36924:SF1">
    <property type="entry name" value="ANTITOXIN HIGA-1"/>
    <property type="match status" value="1"/>
</dbReference>
<reference evidence="2 3" key="1">
    <citation type="submission" date="2019-09" db="EMBL/GenBank/DDBJ databases">
        <authorList>
            <person name="Chandra G."/>
            <person name="Truman W A."/>
        </authorList>
    </citation>
    <scope>NUCLEOTIDE SEQUENCE [LARGE SCALE GENOMIC DNA]</scope>
    <source>
        <strain evidence="2">PS862</strain>
    </source>
</reference>
<dbReference type="RefSeq" id="WP_150783759.1">
    <property type="nucleotide sequence ID" value="NZ_CABVII010000006.1"/>
</dbReference>
<evidence type="ECO:0000313" key="3">
    <source>
        <dbReference type="Proteomes" id="UP000385207"/>
    </source>
</evidence>
<evidence type="ECO:0008006" key="4">
    <source>
        <dbReference type="Google" id="ProtNLM"/>
    </source>
</evidence>
<dbReference type="PANTHER" id="PTHR36924">
    <property type="entry name" value="ANTITOXIN HIGA-1"/>
    <property type="match status" value="1"/>
</dbReference>
<dbReference type="SUPFAM" id="SSF47413">
    <property type="entry name" value="lambda repressor-like DNA-binding domains"/>
    <property type="match status" value="1"/>
</dbReference>
<dbReference type="NCBIfam" id="TIGR02607">
    <property type="entry name" value="antidote_HigA"/>
    <property type="match status" value="1"/>
</dbReference>
<dbReference type="OrthoDB" id="9793869at2"/>
<accession>A0A5E7IZ48</accession>
<dbReference type="InterPro" id="IPR010982">
    <property type="entry name" value="Lambda_DNA-bd_dom_sf"/>
</dbReference>
<evidence type="ECO:0000256" key="1">
    <source>
        <dbReference type="ARBA" id="ARBA00023125"/>
    </source>
</evidence>
<name>A0A5E7IZ48_PSEFL</name>
<evidence type="ECO:0000313" key="2">
    <source>
        <dbReference type="EMBL" id="VVO81172.1"/>
    </source>
</evidence>
<dbReference type="EMBL" id="CABVII010000006">
    <property type="protein sequence ID" value="VVO81172.1"/>
    <property type="molecule type" value="Genomic_DNA"/>
</dbReference>
<sequence>MVRIGMRPIHPGEILSEEFMKPLGITTAALASSLNEPVAEVNDVVRRQSGVSDGLAKKLSMHLKTTPEFWLNLQSAYDFRTFQIERGWTVRGKAIAAFPKLNFTTTY</sequence>
<dbReference type="Gene3D" id="1.10.260.40">
    <property type="entry name" value="lambda repressor-like DNA-binding domains"/>
    <property type="match status" value="1"/>
</dbReference>
<dbReference type="InterPro" id="IPR013430">
    <property type="entry name" value="Toxin_antidote_HigA"/>
</dbReference>
<organism evidence="2 3">
    <name type="scientific">Pseudomonas fluorescens</name>
    <dbReference type="NCBI Taxonomy" id="294"/>
    <lineage>
        <taxon>Bacteria</taxon>
        <taxon>Pseudomonadati</taxon>
        <taxon>Pseudomonadota</taxon>
        <taxon>Gammaproteobacteria</taxon>
        <taxon>Pseudomonadales</taxon>
        <taxon>Pseudomonadaceae</taxon>
        <taxon>Pseudomonas</taxon>
    </lineage>
</organism>
<dbReference type="GO" id="GO:0003677">
    <property type="term" value="F:DNA binding"/>
    <property type="evidence" value="ECO:0007669"/>
    <property type="project" value="UniProtKB-KW"/>
</dbReference>
<dbReference type="AlphaFoldDB" id="A0A5E7IZ48"/>
<keyword evidence="1" id="KW-0238">DNA-binding</keyword>
<gene>
    <name evidence="2" type="ORF">PS862_01841</name>
</gene>